<accession>D5UQG8</accession>
<dbReference type="KEGG" id="tpr:Tpau_2331"/>
<dbReference type="RefSeq" id="WP_013126960.1">
    <property type="nucleotide sequence ID" value="NC_014158.1"/>
</dbReference>
<organism evidence="1 2">
    <name type="scientific">Tsukamurella paurometabola (strain ATCC 8368 / DSM 20162 / CCUG 35730 / CIP 100753 / JCM 10117 / KCTC 9821 / NBRC 16120 / NCIMB 702349 / NCTC 13040)</name>
    <name type="common">Corynebacterium paurometabolum</name>
    <dbReference type="NCBI Taxonomy" id="521096"/>
    <lineage>
        <taxon>Bacteria</taxon>
        <taxon>Bacillati</taxon>
        <taxon>Actinomycetota</taxon>
        <taxon>Actinomycetes</taxon>
        <taxon>Mycobacteriales</taxon>
        <taxon>Tsukamurellaceae</taxon>
        <taxon>Tsukamurella</taxon>
    </lineage>
</organism>
<dbReference type="STRING" id="521096.Tpau_2331"/>
<dbReference type="Proteomes" id="UP000001213">
    <property type="component" value="Chromosome"/>
</dbReference>
<dbReference type="AlphaFoldDB" id="D5UQG8"/>
<evidence type="ECO:0000313" key="1">
    <source>
        <dbReference type="EMBL" id="ADG78938.1"/>
    </source>
</evidence>
<gene>
    <name evidence="1" type="ordered locus">Tpau_2331</name>
</gene>
<keyword evidence="2" id="KW-1185">Reference proteome</keyword>
<proteinExistence type="predicted"/>
<protein>
    <submittedName>
        <fullName evidence="1">Uncharacterized protein</fullName>
    </submittedName>
</protein>
<reference evidence="1 2" key="2">
    <citation type="journal article" date="2011" name="Stand. Genomic Sci.">
        <title>Complete genome sequence of Tsukamurella paurometabola type strain (no. 33).</title>
        <authorList>
            <person name="Munk A.C."/>
            <person name="Lapidus A."/>
            <person name="Lucas S."/>
            <person name="Nolan M."/>
            <person name="Tice H."/>
            <person name="Cheng J.F."/>
            <person name="Del Rio T.G."/>
            <person name="Goodwin L."/>
            <person name="Pitluck S."/>
            <person name="Liolios K."/>
            <person name="Huntemann M."/>
            <person name="Ivanova N."/>
            <person name="Mavromatis K."/>
            <person name="Mikhailova N."/>
            <person name="Pati A."/>
            <person name="Chen A."/>
            <person name="Palaniappan K."/>
            <person name="Tapia R."/>
            <person name="Han C."/>
            <person name="Land M."/>
            <person name="Hauser L."/>
            <person name="Chang Y.J."/>
            <person name="Jeffries C.D."/>
            <person name="Brettin T."/>
            <person name="Yasawong M."/>
            <person name="Brambilla E.M."/>
            <person name="Rohde M."/>
            <person name="Sikorski J."/>
            <person name="Goker M."/>
            <person name="Detter J.C."/>
            <person name="Woyke T."/>
            <person name="Bristow J."/>
            <person name="Eisen J.A."/>
            <person name="Markowitz V."/>
            <person name="Hugenholtz P."/>
            <person name="Kyrpides N.C."/>
            <person name="Klenk H.P."/>
        </authorList>
    </citation>
    <scope>NUCLEOTIDE SEQUENCE [LARGE SCALE GENOMIC DNA]</scope>
    <source>
        <strain evidence="2">ATCC 8368 / DSM 20162 / CCUG 35730 / CIP 100753 / JCM 10117 / KCTC 9821 / NBRC 16120 / NCIMB 702349 / NCTC 13040</strain>
    </source>
</reference>
<dbReference type="EMBL" id="CP001966">
    <property type="protein sequence ID" value="ADG78938.1"/>
    <property type="molecule type" value="Genomic_DNA"/>
</dbReference>
<name>D5UQG8_TSUPD</name>
<dbReference type="HOGENOM" id="CLU_3206624_0_0_11"/>
<evidence type="ECO:0000313" key="2">
    <source>
        <dbReference type="Proteomes" id="UP000001213"/>
    </source>
</evidence>
<reference evidence="2" key="1">
    <citation type="submission" date="2010-03" db="EMBL/GenBank/DDBJ databases">
        <title>The complete chromosome of Tsukamurella paurometabola DSM 20162.</title>
        <authorList>
            <consortium name="US DOE Joint Genome Institute (JGI-PGF)"/>
            <person name="Lucas S."/>
            <person name="Copeland A."/>
            <person name="Lapidus A."/>
            <person name="Glavina del Rio T."/>
            <person name="Dalin E."/>
            <person name="Tice H."/>
            <person name="Bruce D."/>
            <person name="Goodwin L."/>
            <person name="Pitluck S."/>
            <person name="Kyrpides N."/>
            <person name="Mavromatis K."/>
            <person name="Ivanova N."/>
            <person name="Mikhailova N."/>
            <person name="Munk A.C."/>
            <person name="Brettin T."/>
            <person name="Detter J.C."/>
            <person name="Tapia R."/>
            <person name="Han C."/>
            <person name="Larimer F."/>
            <person name="Land M."/>
            <person name="Hauser L."/>
            <person name="Markowitz V."/>
            <person name="Cheng J.-F."/>
            <person name="Hugenholtz P."/>
            <person name="Woyke T."/>
            <person name="Wu D."/>
            <person name="Jando M."/>
            <person name="Brambilla E."/>
            <person name="Klenk H.-P."/>
            <person name="Eisen J.A."/>
        </authorList>
    </citation>
    <scope>NUCLEOTIDE SEQUENCE [LARGE SCALE GENOMIC DNA]</scope>
    <source>
        <strain evidence="2">ATCC 8368 / DSM 20162 / CCUG 35730 / CIP 100753 / JCM 10117 / KCTC 9821 / NBRC 16120 / NCIMB 702349 / NCTC 13040</strain>
    </source>
</reference>
<sequence>MAAAIAFTRWVGWGESPFPSYVPFGVLTSSPRVFAALRVHDEQNR</sequence>